<dbReference type="Proteomes" id="UP001234178">
    <property type="component" value="Unassembled WGS sequence"/>
</dbReference>
<organism evidence="1 2">
    <name type="scientific">Daphnia magna</name>
    <dbReference type="NCBI Taxonomy" id="35525"/>
    <lineage>
        <taxon>Eukaryota</taxon>
        <taxon>Metazoa</taxon>
        <taxon>Ecdysozoa</taxon>
        <taxon>Arthropoda</taxon>
        <taxon>Crustacea</taxon>
        <taxon>Branchiopoda</taxon>
        <taxon>Diplostraca</taxon>
        <taxon>Cladocera</taxon>
        <taxon>Anomopoda</taxon>
        <taxon>Daphniidae</taxon>
        <taxon>Daphnia</taxon>
    </lineage>
</organism>
<name>A0ABR0B6K2_9CRUS</name>
<protein>
    <submittedName>
        <fullName evidence="1">Uncharacterized protein</fullName>
    </submittedName>
</protein>
<sequence>MVGPAISVATPVFYYSAEAVNTFRSSGNLYTLQYFELNKYIAFTKFRRGITSVKRNPGDI</sequence>
<proteinExistence type="predicted"/>
<evidence type="ECO:0000313" key="1">
    <source>
        <dbReference type="EMBL" id="KAK4037304.1"/>
    </source>
</evidence>
<accession>A0ABR0B6K2</accession>
<reference evidence="1 2" key="1">
    <citation type="journal article" date="2023" name="Nucleic Acids Res.">
        <title>The hologenome of Daphnia magna reveals possible DNA methylation and microbiome-mediated evolution of the host genome.</title>
        <authorList>
            <person name="Chaturvedi A."/>
            <person name="Li X."/>
            <person name="Dhandapani V."/>
            <person name="Marshall H."/>
            <person name="Kissane S."/>
            <person name="Cuenca-Cambronero M."/>
            <person name="Asole G."/>
            <person name="Calvet F."/>
            <person name="Ruiz-Romero M."/>
            <person name="Marangio P."/>
            <person name="Guigo R."/>
            <person name="Rago D."/>
            <person name="Mirbahai L."/>
            <person name="Eastwood N."/>
            <person name="Colbourne J.K."/>
            <person name="Zhou J."/>
            <person name="Mallon E."/>
            <person name="Orsini L."/>
        </authorList>
    </citation>
    <scope>NUCLEOTIDE SEQUENCE [LARGE SCALE GENOMIC DNA]</scope>
    <source>
        <strain evidence="1">LRV0_1</strain>
    </source>
</reference>
<comment type="caution">
    <text evidence="1">The sequence shown here is derived from an EMBL/GenBank/DDBJ whole genome shotgun (WGS) entry which is preliminary data.</text>
</comment>
<gene>
    <name evidence="1" type="ORF">OUZ56_029340</name>
</gene>
<keyword evidence="2" id="KW-1185">Reference proteome</keyword>
<evidence type="ECO:0000313" key="2">
    <source>
        <dbReference type="Proteomes" id="UP001234178"/>
    </source>
</evidence>
<dbReference type="EMBL" id="JAOYFB010000040">
    <property type="protein sequence ID" value="KAK4037304.1"/>
    <property type="molecule type" value="Genomic_DNA"/>
</dbReference>